<accession>A0A242W932</accession>
<reference evidence="1 2" key="1">
    <citation type="submission" date="2016-10" db="EMBL/GenBank/DDBJ databases">
        <title>Comparative genomics of Bacillus thuringiensis reveals a path to pathogens against multiple invertebrate hosts.</title>
        <authorList>
            <person name="Zheng J."/>
            <person name="Gao Q."/>
            <person name="Liu H."/>
            <person name="Peng D."/>
            <person name="Ruan L."/>
            <person name="Sun M."/>
        </authorList>
    </citation>
    <scope>NUCLEOTIDE SEQUENCE [LARGE SCALE GENOMIC DNA]</scope>
    <source>
        <strain evidence="1">BGSC 4AC1</strain>
    </source>
</reference>
<organism evidence="1 2">
    <name type="scientific">Bacillus thuringiensis serovar mexicanensis</name>
    <dbReference type="NCBI Taxonomy" id="180868"/>
    <lineage>
        <taxon>Bacteria</taxon>
        <taxon>Bacillati</taxon>
        <taxon>Bacillota</taxon>
        <taxon>Bacilli</taxon>
        <taxon>Bacillales</taxon>
        <taxon>Bacillaceae</taxon>
        <taxon>Bacillus</taxon>
        <taxon>Bacillus cereus group</taxon>
    </lineage>
</organism>
<gene>
    <name evidence="1" type="ORF">BK699_18195</name>
</gene>
<proteinExistence type="predicted"/>
<comment type="caution">
    <text evidence="1">The sequence shown here is derived from an EMBL/GenBank/DDBJ whole genome shotgun (WGS) entry which is preliminary data.</text>
</comment>
<name>A0A242W932_BACTU</name>
<protein>
    <submittedName>
        <fullName evidence="1">Uncharacterized protein</fullName>
    </submittedName>
</protein>
<dbReference type="Proteomes" id="UP000195152">
    <property type="component" value="Unassembled WGS sequence"/>
</dbReference>
<dbReference type="EMBL" id="NFCF01000076">
    <property type="protein sequence ID" value="OTW47103.1"/>
    <property type="molecule type" value="Genomic_DNA"/>
</dbReference>
<dbReference type="RefSeq" id="WP_000762778.1">
    <property type="nucleotide sequence ID" value="NZ_NFCF01000076.1"/>
</dbReference>
<evidence type="ECO:0000313" key="2">
    <source>
        <dbReference type="Proteomes" id="UP000195152"/>
    </source>
</evidence>
<dbReference type="AlphaFoldDB" id="A0A242W932"/>
<sequence>MKLDTTKLEALNTKEVTEIEGGGAGKWIFRAGVWFFTEYPKSGGPEIEASYKYGQPGRRM</sequence>
<evidence type="ECO:0000313" key="1">
    <source>
        <dbReference type="EMBL" id="OTW47103.1"/>
    </source>
</evidence>